<dbReference type="Proteomes" id="UP001307849">
    <property type="component" value="Unassembled WGS sequence"/>
</dbReference>
<dbReference type="EMBL" id="JAVHJM010000005">
    <property type="protein sequence ID" value="KAK6513905.1"/>
    <property type="molecule type" value="Genomic_DNA"/>
</dbReference>
<keyword evidence="2" id="KW-1185">Reference proteome</keyword>
<organism evidence="1 2">
    <name type="scientific">Arthrobotrys conoides</name>
    <dbReference type="NCBI Taxonomy" id="74498"/>
    <lineage>
        <taxon>Eukaryota</taxon>
        <taxon>Fungi</taxon>
        <taxon>Dikarya</taxon>
        <taxon>Ascomycota</taxon>
        <taxon>Pezizomycotina</taxon>
        <taxon>Orbiliomycetes</taxon>
        <taxon>Orbiliales</taxon>
        <taxon>Orbiliaceae</taxon>
        <taxon>Arthrobotrys</taxon>
    </lineage>
</organism>
<proteinExistence type="predicted"/>
<accession>A0AAN8RMN1</accession>
<protein>
    <submittedName>
        <fullName evidence="1">Uncharacterized protein</fullName>
    </submittedName>
</protein>
<sequence length="117" mass="13180">MSIAKEVQRVTITQPARAEGLIGLFGHCEICVRDSMGTVDGRIRMYMSKAELDEHKATHSLESIKNRAIRPWPASVNGFQCPVKRCDFTATLADGYLGLWRHIAGEHESHFRETLLL</sequence>
<gene>
    <name evidence="1" type="ORF">TWF506_008335</name>
</gene>
<comment type="caution">
    <text evidence="1">The sequence shown here is derived from an EMBL/GenBank/DDBJ whole genome shotgun (WGS) entry which is preliminary data.</text>
</comment>
<evidence type="ECO:0000313" key="2">
    <source>
        <dbReference type="Proteomes" id="UP001307849"/>
    </source>
</evidence>
<reference evidence="1 2" key="1">
    <citation type="submission" date="2019-10" db="EMBL/GenBank/DDBJ databases">
        <authorList>
            <person name="Palmer J.M."/>
        </authorList>
    </citation>
    <scope>NUCLEOTIDE SEQUENCE [LARGE SCALE GENOMIC DNA]</scope>
    <source>
        <strain evidence="1 2">TWF506</strain>
    </source>
</reference>
<name>A0AAN8RMN1_9PEZI</name>
<evidence type="ECO:0000313" key="1">
    <source>
        <dbReference type="EMBL" id="KAK6513905.1"/>
    </source>
</evidence>
<dbReference type="AlphaFoldDB" id="A0AAN8RMN1"/>